<evidence type="ECO:0000256" key="5">
    <source>
        <dbReference type="SAM" id="MobiDB-lite"/>
    </source>
</evidence>
<accession>A0A2R4TE23</accession>
<evidence type="ECO:0000259" key="6">
    <source>
        <dbReference type="PROSITE" id="PS50977"/>
    </source>
</evidence>
<feature type="compositionally biased region" description="Low complexity" evidence="5">
    <location>
        <begin position="36"/>
        <end position="50"/>
    </location>
</feature>
<dbReference type="KEGG" id="slk:SLUN_11130"/>
<dbReference type="InterPro" id="IPR001647">
    <property type="entry name" value="HTH_TetR"/>
</dbReference>
<feature type="domain" description="HTH tetR-type" evidence="6">
    <location>
        <begin position="61"/>
        <end position="122"/>
    </location>
</feature>
<dbReference type="InterPro" id="IPR009057">
    <property type="entry name" value="Homeodomain-like_sf"/>
</dbReference>
<dbReference type="GO" id="GO:0003700">
    <property type="term" value="F:DNA-binding transcription factor activity"/>
    <property type="evidence" value="ECO:0007669"/>
    <property type="project" value="TreeGrafter"/>
</dbReference>
<keyword evidence="3" id="KW-0804">Transcription</keyword>
<feature type="compositionally biased region" description="Basic and acidic residues" evidence="5">
    <location>
        <begin position="1"/>
        <end position="13"/>
    </location>
</feature>
<dbReference type="InterPro" id="IPR036271">
    <property type="entry name" value="Tet_transcr_reg_TetR-rel_C_sf"/>
</dbReference>
<feature type="region of interest" description="Disordered" evidence="5">
    <location>
        <begin position="1"/>
        <end position="62"/>
    </location>
</feature>
<dbReference type="Gene3D" id="1.10.357.10">
    <property type="entry name" value="Tetracycline Repressor, domain 2"/>
    <property type="match status" value="1"/>
</dbReference>
<dbReference type="Gene3D" id="1.10.10.60">
    <property type="entry name" value="Homeodomain-like"/>
    <property type="match status" value="1"/>
</dbReference>
<dbReference type="SUPFAM" id="SSF46689">
    <property type="entry name" value="Homeodomain-like"/>
    <property type="match status" value="1"/>
</dbReference>
<feature type="DNA-binding region" description="H-T-H motif" evidence="4">
    <location>
        <begin position="85"/>
        <end position="104"/>
    </location>
</feature>
<dbReference type="AlphaFoldDB" id="A0A2R4TE23"/>
<keyword evidence="1" id="KW-0805">Transcription regulation</keyword>
<dbReference type="PANTHER" id="PTHR30055">
    <property type="entry name" value="HTH-TYPE TRANSCRIPTIONAL REGULATOR RUTR"/>
    <property type="match status" value="1"/>
</dbReference>
<gene>
    <name evidence="7" type="ORF">SLUN_11130</name>
</gene>
<dbReference type="OrthoDB" id="9796019at2"/>
<dbReference type="EMBL" id="CP026304">
    <property type="protein sequence ID" value="AVZ77374.1"/>
    <property type="molecule type" value="Genomic_DNA"/>
</dbReference>
<protein>
    <submittedName>
        <fullName evidence="7">TetR family transcriptional regulator</fullName>
    </submittedName>
</protein>
<dbReference type="PROSITE" id="PS50977">
    <property type="entry name" value="HTH_TETR_2"/>
    <property type="match status" value="1"/>
</dbReference>
<keyword evidence="8" id="KW-1185">Reference proteome</keyword>
<dbReference type="Pfam" id="PF00440">
    <property type="entry name" value="TetR_N"/>
    <property type="match status" value="1"/>
</dbReference>
<dbReference type="Proteomes" id="UP000244201">
    <property type="component" value="Chromosome"/>
</dbReference>
<proteinExistence type="predicted"/>
<evidence type="ECO:0000256" key="3">
    <source>
        <dbReference type="ARBA" id="ARBA00023163"/>
    </source>
</evidence>
<sequence>MREQHERGRREGADSGAGRAPRPAAEVARGRGASGTGASAIGASGAKSSSPAQRRGRPRSEAVERSIVEAVVRLFEEGLPLSELSIERIARTAGVGKATIYRRWKGKEALLVDVVRSMEPVDPPLPGTSVRDDLVAMIEMLRQRGLAKRSSALLHNVFAQMHGYPELWDMYHRTSVLPRRQLMDEVLRRGIENGEIRADIDFDLLGDLFVGPMLVRTVLRPDGTPGEGSAEQIVDAVLAGVRAPR</sequence>
<dbReference type="InterPro" id="IPR011075">
    <property type="entry name" value="TetR_C"/>
</dbReference>
<dbReference type="InterPro" id="IPR050109">
    <property type="entry name" value="HTH-type_TetR-like_transc_reg"/>
</dbReference>
<dbReference type="GO" id="GO:0000976">
    <property type="term" value="F:transcription cis-regulatory region binding"/>
    <property type="evidence" value="ECO:0007669"/>
    <property type="project" value="TreeGrafter"/>
</dbReference>
<evidence type="ECO:0000256" key="1">
    <source>
        <dbReference type="ARBA" id="ARBA00023015"/>
    </source>
</evidence>
<dbReference type="Pfam" id="PF16859">
    <property type="entry name" value="TetR_C_11"/>
    <property type="match status" value="1"/>
</dbReference>
<organism evidence="7 8">
    <name type="scientific">Streptomyces lunaelactis</name>
    <dbReference type="NCBI Taxonomy" id="1535768"/>
    <lineage>
        <taxon>Bacteria</taxon>
        <taxon>Bacillati</taxon>
        <taxon>Actinomycetota</taxon>
        <taxon>Actinomycetes</taxon>
        <taxon>Kitasatosporales</taxon>
        <taxon>Streptomycetaceae</taxon>
        <taxon>Streptomyces</taxon>
    </lineage>
</organism>
<reference evidence="7 8" key="1">
    <citation type="submission" date="2018-01" db="EMBL/GenBank/DDBJ databases">
        <title>Complete genome sequence of Streptomyces lunaelactis MM109T, a Ferroverdin A producer isolated from cave moonmilk deposits.</title>
        <authorList>
            <person name="Naome A."/>
            <person name="Martinet L."/>
            <person name="Maciejewska M."/>
            <person name="Anderssen S."/>
            <person name="Adam D."/>
            <person name="Tenconi E."/>
            <person name="Deflandre B."/>
            <person name="Arguelles-Arias A."/>
            <person name="Calusinska M."/>
            <person name="Copieters W."/>
            <person name="Karim L."/>
            <person name="Hanikenne M."/>
            <person name="Baurain D."/>
            <person name="van Wezel G."/>
            <person name="Smargiasso N."/>
            <person name="de Pauw E."/>
            <person name="Delfosse P."/>
            <person name="Rigali S."/>
        </authorList>
    </citation>
    <scope>NUCLEOTIDE SEQUENCE [LARGE SCALE GENOMIC DNA]</scope>
    <source>
        <strain evidence="7 8">MM109</strain>
    </source>
</reference>
<name>A0A2R4TE23_9ACTN</name>
<evidence type="ECO:0000313" key="7">
    <source>
        <dbReference type="EMBL" id="AVZ77374.1"/>
    </source>
</evidence>
<evidence type="ECO:0000256" key="4">
    <source>
        <dbReference type="PROSITE-ProRule" id="PRU00335"/>
    </source>
</evidence>
<evidence type="ECO:0000313" key="8">
    <source>
        <dbReference type="Proteomes" id="UP000244201"/>
    </source>
</evidence>
<keyword evidence="2 4" id="KW-0238">DNA-binding</keyword>
<dbReference type="PANTHER" id="PTHR30055:SF148">
    <property type="entry name" value="TETR-FAMILY TRANSCRIPTIONAL REGULATOR"/>
    <property type="match status" value="1"/>
</dbReference>
<dbReference type="SUPFAM" id="SSF48498">
    <property type="entry name" value="Tetracyclin repressor-like, C-terminal domain"/>
    <property type="match status" value="1"/>
</dbReference>
<evidence type="ECO:0000256" key="2">
    <source>
        <dbReference type="ARBA" id="ARBA00023125"/>
    </source>
</evidence>